<proteinExistence type="predicted"/>
<dbReference type="CDD" id="cd00130">
    <property type="entry name" value="PAS"/>
    <property type="match status" value="2"/>
</dbReference>
<dbReference type="SMART" id="SM00086">
    <property type="entry name" value="PAC"/>
    <property type="match status" value="2"/>
</dbReference>
<dbReference type="OrthoDB" id="505470at2"/>
<keyword evidence="12" id="KW-1185">Reference proteome</keyword>
<dbReference type="InterPro" id="IPR004358">
    <property type="entry name" value="Sig_transdc_His_kin-like_C"/>
</dbReference>
<dbReference type="InterPro" id="IPR035965">
    <property type="entry name" value="PAS-like_dom_sf"/>
</dbReference>
<dbReference type="PROSITE" id="PS50109">
    <property type="entry name" value="HIS_KIN"/>
    <property type="match status" value="1"/>
</dbReference>
<dbReference type="SMART" id="SM00388">
    <property type="entry name" value="HisKA"/>
    <property type="match status" value="1"/>
</dbReference>
<sequence length="686" mass="77984">MMSAIKENDSEKTREQLLNELNELRHKISNQKKLHEQLSEIKSHLDKAIEINKSLAELSAKLLSPATVEDISSLILRHAQQLTSSKFGYVGYIEQSTGYLVCHTMTKDIWAICQVENKDIVFKKFGGLWGHVLKSRKSLYTNSPLQHEHSSGTPEGHIQINRFLSAPAIINGLLVGQIALANSERDYTKQDLAIVERLAGLYAIAVQRKQAEDILSLSEEKFFKAFHASPCLMSISKLSNSTYLDVNEYFLDITGHTRDEVIGHTLLEIEIWLNPEERENIINRLYRHEKVRNQEVMLRTKSGEILEVLLSAEIIKVSGEHFFLIAASDITEYKRLGENLQESEARYRMLFNKGNDSIFVHEIINQGIMSKFMEVNDIACHTLGYSREELLQLTPYDLRPDSESNSYQDISQKLLSEKNAIFERIHLTRDGKKIPVEVSSHAFEYRGKSMVLSIARDITERKQMEREMDRFSRLNLVAELAAGIGHEIRNPLTTVRGFLQMLRSKKNAQYMEYYDLMIEELDRANSIISEFLSLARNKPLDLHKQNLKQIIINISPLIQAEAIISDKNIKLELEDIPELLLDKKEIHQLILNLVLNAIEAMFPGGTITIKTYTANDKVVLAIKDEGQGIKPNILEKIGTPFFTTKENGTGLGLSMCHSIAGRHNATIKYESGINGTTVLVEFIPVI</sequence>
<dbReference type="InterPro" id="IPR000700">
    <property type="entry name" value="PAS-assoc_C"/>
</dbReference>
<dbReference type="Pfam" id="PF00512">
    <property type="entry name" value="HisKA"/>
    <property type="match status" value="1"/>
</dbReference>
<accession>C8W2P8</accession>
<dbReference type="Gene3D" id="3.30.565.10">
    <property type="entry name" value="Histidine kinase-like ATPase, C-terminal domain"/>
    <property type="match status" value="1"/>
</dbReference>
<evidence type="ECO:0000313" key="12">
    <source>
        <dbReference type="Proteomes" id="UP000002217"/>
    </source>
</evidence>
<dbReference type="SMART" id="SM00091">
    <property type="entry name" value="PAS"/>
    <property type="match status" value="2"/>
</dbReference>
<feature type="domain" description="Histidine kinase" evidence="8">
    <location>
        <begin position="483"/>
        <end position="686"/>
    </location>
</feature>
<dbReference type="InterPro" id="IPR001610">
    <property type="entry name" value="PAC"/>
</dbReference>
<dbReference type="KEGG" id="dae:Dtox_0091"/>
<dbReference type="SUPFAM" id="SSF47384">
    <property type="entry name" value="Homodimeric domain of signal transducing histidine kinase"/>
    <property type="match status" value="1"/>
</dbReference>
<dbReference type="PANTHER" id="PTHR43304:SF1">
    <property type="entry name" value="PAC DOMAIN-CONTAINING PROTEIN"/>
    <property type="match status" value="1"/>
</dbReference>
<dbReference type="AlphaFoldDB" id="C8W2P8"/>
<protein>
    <recommendedName>
        <fullName evidence="2">histidine kinase</fullName>
        <ecNumber evidence="2">2.7.13.3</ecNumber>
    </recommendedName>
</protein>
<dbReference type="PROSITE" id="PS50113">
    <property type="entry name" value="PAC"/>
    <property type="match status" value="2"/>
</dbReference>
<dbReference type="InterPro" id="IPR003018">
    <property type="entry name" value="GAF"/>
</dbReference>
<gene>
    <name evidence="11" type="ordered locus">Dtox_0091</name>
</gene>
<dbReference type="PRINTS" id="PR00344">
    <property type="entry name" value="BCTRLSENSOR"/>
</dbReference>
<comment type="catalytic activity">
    <reaction evidence="1">
        <text>ATP + protein L-histidine = ADP + protein N-phospho-L-histidine.</text>
        <dbReference type="EC" id="2.7.13.3"/>
    </reaction>
</comment>
<evidence type="ECO:0000256" key="7">
    <source>
        <dbReference type="SAM" id="Coils"/>
    </source>
</evidence>
<keyword evidence="4" id="KW-0808">Transferase</keyword>
<dbReference type="HOGENOM" id="CLU_000445_114_39_9"/>
<feature type="domain" description="PAS" evidence="9">
    <location>
        <begin position="218"/>
        <end position="294"/>
    </location>
</feature>
<dbReference type="SUPFAM" id="SSF55874">
    <property type="entry name" value="ATPase domain of HSP90 chaperone/DNA topoisomerase II/histidine kinase"/>
    <property type="match status" value="1"/>
</dbReference>
<dbReference type="Gene3D" id="3.30.450.20">
    <property type="entry name" value="PAS domain"/>
    <property type="match status" value="2"/>
</dbReference>
<dbReference type="EMBL" id="CP001720">
    <property type="protein sequence ID" value="ACV61054.1"/>
    <property type="molecule type" value="Genomic_DNA"/>
</dbReference>
<dbReference type="RefSeq" id="WP_012813506.1">
    <property type="nucleotide sequence ID" value="NC_013216.1"/>
</dbReference>
<dbReference type="InterPro" id="IPR036097">
    <property type="entry name" value="HisK_dim/P_sf"/>
</dbReference>
<dbReference type="Gene3D" id="1.10.287.130">
    <property type="match status" value="1"/>
</dbReference>
<evidence type="ECO:0000256" key="3">
    <source>
        <dbReference type="ARBA" id="ARBA00022553"/>
    </source>
</evidence>
<dbReference type="Gene3D" id="3.30.450.40">
    <property type="match status" value="1"/>
</dbReference>
<dbReference type="GO" id="GO:0000155">
    <property type="term" value="F:phosphorelay sensor kinase activity"/>
    <property type="evidence" value="ECO:0007669"/>
    <property type="project" value="InterPro"/>
</dbReference>
<feature type="domain" description="PAC" evidence="10">
    <location>
        <begin position="292"/>
        <end position="342"/>
    </location>
</feature>
<dbReference type="SUPFAM" id="SSF55785">
    <property type="entry name" value="PYP-like sensor domain (PAS domain)"/>
    <property type="match status" value="2"/>
</dbReference>
<dbReference type="InterPro" id="IPR036890">
    <property type="entry name" value="HATPase_C_sf"/>
</dbReference>
<dbReference type="InterPro" id="IPR005467">
    <property type="entry name" value="His_kinase_dom"/>
</dbReference>
<dbReference type="SMART" id="SM00065">
    <property type="entry name" value="GAF"/>
    <property type="match status" value="1"/>
</dbReference>
<evidence type="ECO:0000256" key="5">
    <source>
        <dbReference type="ARBA" id="ARBA00022777"/>
    </source>
</evidence>
<reference evidence="11 12" key="1">
    <citation type="journal article" date="2009" name="Stand. Genomic Sci.">
        <title>Complete genome sequence of Desulfotomaculum acetoxidans type strain (5575).</title>
        <authorList>
            <person name="Spring S."/>
            <person name="Lapidus A."/>
            <person name="Schroder M."/>
            <person name="Gleim D."/>
            <person name="Sims D."/>
            <person name="Meincke L."/>
            <person name="Glavina Del Rio T."/>
            <person name="Tice H."/>
            <person name="Copeland A."/>
            <person name="Cheng J.F."/>
            <person name="Lucas S."/>
            <person name="Chen F."/>
            <person name="Nolan M."/>
            <person name="Bruce D."/>
            <person name="Goodwin L."/>
            <person name="Pitluck S."/>
            <person name="Ivanova N."/>
            <person name="Mavromatis K."/>
            <person name="Mikhailova N."/>
            <person name="Pati A."/>
            <person name="Chen A."/>
            <person name="Palaniappan K."/>
            <person name="Land M."/>
            <person name="Hauser L."/>
            <person name="Chang Y.J."/>
            <person name="Jeffries C.D."/>
            <person name="Chain P."/>
            <person name="Saunders E."/>
            <person name="Brettin T."/>
            <person name="Detter J.C."/>
            <person name="Goker M."/>
            <person name="Bristow J."/>
            <person name="Eisen J.A."/>
            <person name="Markowitz V."/>
            <person name="Hugenholtz P."/>
            <person name="Kyrpides N.C."/>
            <person name="Klenk H.P."/>
            <person name="Han C."/>
        </authorList>
    </citation>
    <scope>NUCLEOTIDE SEQUENCE [LARGE SCALE GENOMIC DNA]</scope>
    <source>
        <strain evidence="12">ATCC 49208 / DSM 771 / VKM B-1644</strain>
    </source>
</reference>
<name>C8W2P8_DESAS</name>
<dbReference type="InterPro" id="IPR000014">
    <property type="entry name" value="PAS"/>
</dbReference>
<evidence type="ECO:0000256" key="6">
    <source>
        <dbReference type="ARBA" id="ARBA00023012"/>
    </source>
</evidence>
<organism evidence="11 12">
    <name type="scientific">Desulfofarcimen acetoxidans (strain ATCC 49208 / DSM 771 / KCTC 5769 / VKM B-1644 / 5575)</name>
    <name type="common">Desulfotomaculum acetoxidans</name>
    <dbReference type="NCBI Taxonomy" id="485916"/>
    <lineage>
        <taxon>Bacteria</taxon>
        <taxon>Bacillati</taxon>
        <taxon>Bacillota</taxon>
        <taxon>Clostridia</taxon>
        <taxon>Eubacteriales</taxon>
        <taxon>Peptococcaceae</taxon>
        <taxon>Desulfofarcimen</taxon>
    </lineage>
</organism>
<dbReference type="CDD" id="cd00082">
    <property type="entry name" value="HisKA"/>
    <property type="match status" value="1"/>
</dbReference>
<evidence type="ECO:0000259" key="8">
    <source>
        <dbReference type="PROSITE" id="PS50109"/>
    </source>
</evidence>
<evidence type="ECO:0000259" key="10">
    <source>
        <dbReference type="PROSITE" id="PS50113"/>
    </source>
</evidence>
<dbReference type="PROSITE" id="PS50112">
    <property type="entry name" value="PAS"/>
    <property type="match status" value="2"/>
</dbReference>
<dbReference type="InterPro" id="IPR029016">
    <property type="entry name" value="GAF-like_dom_sf"/>
</dbReference>
<feature type="domain" description="PAS" evidence="9">
    <location>
        <begin position="343"/>
        <end position="418"/>
    </location>
</feature>
<dbReference type="InterPro" id="IPR003594">
    <property type="entry name" value="HATPase_dom"/>
</dbReference>
<dbReference type="NCBIfam" id="TIGR00229">
    <property type="entry name" value="sensory_box"/>
    <property type="match status" value="2"/>
</dbReference>
<dbReference type="eggNOG" id="COG2203">
    <property type="taxonomic scope" value="Bacteria"/>
</dbReference>
<dbReference type="SMART" id="SM00387">
    <property type="entry name" value="HATPase_c"/>
    <property type="match status" value="1"/>
</dbReference>
<dbReference type="STRING" id="485916.Dtox_0091"/>
<dbReference type="PANTHER" id="PTHR43304">
    <property type="entry name" value="PHYTOCHROME-LIKE PROTEIN CPH1"/>
    <property type="match status" value="1"/>
</dbReference>
<dbReference type="eggNOG" id="COG3852">
    <property type="taxonomic scope" value="Bacteria"/>
</dbReference>
<evidence type="ECO:0000256" key="4">
    <source>
        <dbReference type="ARBA" id="ARBA00022679"/>
    </source>
</evidence>
<evidence type="ECO:0000313" key="11">
    <source>
        <dbReference type="EMBL" id="ACV61054.1"/>
    </source>
</evidence>
<dbReference type="Pfam" id="PF02518">
    <property type="entry name" value="HATPase_c"/>
    <property type="match status" value="1"/>
</dbReference>
<keyword evidence="6" id="KW-0902">Two-component regulatory system</keyword>
<dbReference type="Proteomes" id="UP000002217">
    <property type="component" value="Chromosome"/>
</dbReference>
<dbReference type="InterPro" id="IPR003661">
    <property type="entry name" value="HisK_dim/P_dom"/>
</dbReference>
<keyword evidence="5 11" id="KW-0418">Kinase</keyword>
<dbReference type="Pfam" id="PF13185">
    <property type="entry name" value="GAF_2"/>
    <property type="match status" value="1"/>
</dbReference>
<keyword evidence="7" id="KW-0175">Coiled coil</keyword>
<feature type="coiled-coil region" evidence="7">
    <location>
        <begin position="7"/>
        <end position="41"/>
    </location>
</feature>
<dbReference type="Pfam" id="PF13426">
    <property type="entry name" value="PAS_9"/>
    <property type="match status" value="2"/>
</dbReference>
<dbReference type="InterPro" id="IPR052162">
    <property type="entry name" value="Sensor_kinase/Photoreceptor"/>
</dbReference>
<dbReference type="EC" id="2.7.13.3" evidence="2"/>
<keyword evidence="3" id="KW-0597">Phosphoprotein</keyword>
<feature type="domain" description="PAC" evidence="10">
    <location>
        <begin position="418"/>
        <end position="470"/>
    </location>
</feature>
<evidence type="ECO:0000259" key="9">
    <source>
        <dbReference type="PROSITE" id="PS50112"/>
    </source>
</evidence>
<dbReference type="SUPFAM" id="SSF55781">
    <property type="entry name" value="GAF domain-like"/>
    <property type="match status" value="1"/>
</dbReference>
<evidence type="ECO:0000256" key="1">
    <source>
        <dbReference type="ARBA" id="ARBA00000085"/>
    </source>
</evidence>
<evidence type="ECO:0000256" key="2">
    <source>
        <dbReference type="ARBA" id="ARBA00012438"/>
    </source>
</evidence>